<evidence type="ECO:0000256" key="3">
    <source>
        <dbReference type="ARBA" id="ARBA00022801"/>
    </source>
</evidence>
<dbReference type="PANTHER" id="PTHR47053">
    <property type="entry name" value="MUREIN DD-ENDOPEPTIDASE MEPH-RELATED"/>
    <property type="match status" value="1"/>
</dbReference>
<feature type="compositionally biased region" description="Polar residues" evidence="5">
    <location>
        <begin position="73"/>
        <end position="94"/>
    </location>
</feature>
<gene>
    <name evidence="8" type="ORF">SAMN05421852_102157</name>
</gene>
<evidence type="ECO:0000256" key="5">
    <source>
        <dbReference type="SAM" id="MobiDB-lite"/>
    </source>
</evidence>
<dbReference type="Proteomes" id="UP000199545">
    <property type="component" value="Unassembled WGS sequence"/>
</dbReference>
<feature type="signal peptide" evidence="6">
    <location>
        <begin position="1"/>
        <end position="31"/>
    </location>
</feature>
<dbReference type="GO" id="GO:0008234">
    <property type="term" value="F:cysteine-type peptidase activity"/>
    <property type="evidence" value="ECO:0007669"/>
    <property type="project" value="UniProtKB-KW"/>
</dbReference>
<feature type="region of interest" description="Disordered" evidence="5">
    <location>
        <begin position="58"/>
        <end position="94"/>
    </location>
</feature>
<sequence length="219" mass="23976">MLTRKQVKKLVISSIASFVVVAGIPLSTSHAAGKNDPFESIFAKFGWEYTNGNVITQPDNSQNYEISKPTIPASESPTTSKPKQPAQTSEQSNTLADRIIKTGEKYLGTPYKFGAPSGQTKLFDCSLFVKQVFKENGISLPRTSRQQAKVGKTVSRSELKKGDLVFFSTKSSGGRIAHVGIYAGNNRILHTWGPGGVRYDSLSTRWLDQGYVTAKRVIN</sequence>
<dbReference type="STRING" id="46223.SAMN05421852_102157"/>
<evidence type="ECO:0000313" key="9">
    <source>
        <dbReference type="Proteomes" id="UP000199545"/>
    </source>
</evidence>
<dbReference type="GO" id="GO:0006508">
    <property type="term" value="P:proteolysis"/>
    <property type="evidence" value="ECO:0007669"/>
    <property type="project" value="UniProtKB-KW"/>
</dbReference>
<protein>
    <submittedName>
        <fullName evidence="8">NlpC/P60 family protein</fullName>
    </submittedName>
</protein>
<dbReference type="InterPro" id="IPR000064">
    <property type="entry name" value="NLP_P60_dom"/>
</dbReference>
<dbReference type="PROSITE" id="PS51935">
    <property type="entry name" value="NLPC_P60"/>
    <property type="match status" value="1"/>
</dbReference>
<keyword evidence="3" id="KW-0378">Hydrolase</keyword>
<evidence type="ECO:0000256" key="4">
    <source>
        <dbReference type="ARBA" id="ARBA00022807"/>
    </source>
</evidence>
<organism evidence="8 9">
    <name type="scientific">Thermoflavimicrobium dichotomicum</name>
    <dbReference type="NCBI Taxonomy" id="46223"/>
    <lineage>
        <taxon>Bacteria</taxon>
        <taxon>Bacillati</taxon>
        <taxon>Bacillota</taxon>
        <taxon>Bacilli</taxon>
        <taxon>Bacillales</taxon>
        <taxon>Thermoactinomycetaceae</taxon>
        <taxon>Thermoflavimicrobium</taxon>
    </lineage>
</organism>
<dbReference type="InterPro" id="IPR038765">
    <property type="entry name" value="Papain-like_cys_pep_sf"/>
</dbReference>
<keyword evidence="4" id="KW-0788">Thiol protease</keyword>
<dbReference type="Pfam" id="PF00877">
    <property type="entry name" value="NLPC_P60"/>
    <property type="match status" value="1"/>
</dbReference>
<keyword evidence="9" id="KW-1185">Reference proteome</keyword>
<reference evidence="8 9" key="1">
    <citation type="submission" date="2016-10" db="EMBL/GenBank/DDBJ databases">
        <authorList>
            <person name="de Groot N.N."/>
        </authorList>
    </citation>
    <scope>NUCLEOTIDE SEQUENCE [LARGE SCALE GENOMIC DNA]</scope>
    <source>
        <strain evidence="8 9">DSM 44778</strain>
    </source>
</reference>
<keyword evidence="6" id="KW-0732">Signal</keyword>
<accession>A0A1I3LFC1</accession>
<comment type="similarity">
    <text evidence="1">Belongs to the peptidase C40 family.</text>
</comment>
<evidence type="ECO:0000313" key="8">
    <source>
        <dbReference type="EMBL" id="SFI83166.1"/>
    </source>
</evidence>
<dbReference type="AlphaFoldDB" id="A0A1I3LFC1"/>
<keyword evidence="2" id="KW-0645">Protease</keyword>
<feature type="chain" id="PRO_5011601046" evidence="6">
    <location>
        <begin position="32"/>
        <end position="219"/>
    </location>
</feature>
<proteinExistence type="inferred from homology"/>
<dbReference type="EMBL" id="FORR01000002">
    <property type="protein sequence ID" value="SFI83166.1"/>
    <property type="molecule type" value="Genomic_DNA"/>
</dbReference>
<dbReference type="Gene3D" id="3.90.1720.10">
    <property type="entry name" value="endopeptidase domain like (from Nostoc punctiforme)"/>
    <property type="match status" value="1"/>
</dbReference>
<dbReference type="OrthoDB" id="9813118at2"/>
<feature type="domain" description="NlpC/P60" evidence="7">
    <location>
        <begin position="93"/>
        <end position="218"/>
    </location>
</feature>
<evidence type="ECO:0000256" key="2">
    <source>
        <dbReference type="ARBA" id="ARBA00022670"/>
    </source>
</evidence>
<dbReference type="RefSeq" id="WP_093227948.1">
    <property type="nucleotide sequence ID" value="NZ_FORR01000002.1"/>
</dbReference>
<dbReference type="InterPro" id="IPR051202">
    <property type="entry name" value="Peptidase_C40"/>
</dbReference>
<dbReference type="SUPFAM" id="SSF54001">
    <property type="entry name" value="Cysteine proteinases"/>
    <property type="match status" value="1"/>
</dbReference>
<name>A0A1I3LFC1_9BACL</name>
<evidence type="ECO:0000256" key="6">
    <source>
        <dbReference type="SAM" id="SignalP"/>
    </source>
</evidence>
<evidence type="ECO:0000259" key="7">
    <source>
        <dbReference type="PROSITE" id="PS51935"/>
    </source>
</evidence>
<dbReference type="PANTHER" id="PTHR47053:SF1">
    <property type="entry name" value="MUREIN DD-ENDOPEPTIDASE MEPH-RELATED"/>
    <property type="match status" value="1"/>
</dbReference>
<evidence type="ECO:0000256" key="1">
    <source>
        <dbReference type="ARBA" id="ARBA00007074"/>
    </source>
</evidence>